<proteinExistence type="predicted"/>
<dbReference type="STRING" id="354355.SAMN05660816_00290"/>
<dbReference type="Pfam" id="PF18962">
    <property type="entry name" value="Por_Secre_tail"/>
    <property type="match status" value="1"/>
</dbReference>
<dbReference type="InterPro" id="IPR002909">
    <property type="entry name" value="IPT_dom"/>
</dbReference>
<dbReference type="InterPro" id="IPR013783">
    <property type="entry name" value="Ig-like_fold"/>
</dbReference>
<dbReference type="InterPro" id="IPR014756">
    <property type="entry name" value="Ig_E-set"/>
</dbReference>
<organism evidence="4 5">
    <name type="scientific">Niastella yeongjuensis</name>
    <dbReference type="NCBI Taxonomy" id="354355"/>
    <lineage>
        <taxon>Bacteria</taxon>
        <taxon>Pseudomonadati</taxon>
        <taxon>Bacteroidota</taxon>
        <taxon>Chitinophagia</taxon>
        <taxon>Chitinophagales</taxon>
        <taxon>Chitinophagaceae</taxon>
        <taxon>Niastella</taxon>
    </lineage>
</organism>
<evidence type="ECO:0000313" key="5">
    <source>
        <dbReference type="Proteomes" id="UP000192610"/>
    </source>
</evidence>
<protein>
    <recommendedName>
        <fullName evidence="6">Secretion system C-terminal sorting domain-containing protein</fullName>
    </recommendedName>
</protein>
<dbReference type="SUPFAM" id="SSF81296">
    <property type="entry name" value="E set domains"/>
    <property type="match status" value="3"/>
</dbReference>
<feature type="domain" description="IPT/TIG" evidence="2">
    <location>
        <begin position="45"/>
        <end position="108"/>
    </location>
</feature>
<evidence type="ECO:0008006" key="6">
    <source>
        <dbReference type="Google" id="ProtNLM"/>
    </source>
</evidence>
<gene>
    <name evidence="4" type="ORF">A4H97_03250</name>
</gene>
<feature type="domain" description="IPT/TIG" evidence="2">
    <location>
        <begin position="224"/>
        <end position="295"/>
    </location>
</feature>
<keyword evidence="1" id="KW-0732">Signal</keyword>
<dbReference type="OrthoDB" id="1110382at2"/>
<dbReference type="InterPro" id="IPR026444">
    <property type="entry name" value="Secre_tail"/>
</dbReference>
<comment type="caution">
    <text evidence="4">The sequence shown here is derived from an EMBL/GenBank/DDBJ whole genome shotgun (WGS) entry which is preliminary data.</text>
</comment>
<dbReference type="Gene3D" id="2.60.40.10">
    <property type="entry name" value="Immunoglobulins"/>
    <property type="match status" value="3"/>
</dbReference>
<evidence type="ECO:0000259" key="2">
    <source>
        <dbReference type="Pfam" id="PF01833"/>
    </source>
</evidence>
<feature type="domain" description="Secretion system C-terminal sorting" evidence="3">
    <location>
        <begin position="329"/>
        <end position="402"/>
    </location>
</feature>
<evidence type="ECO:0000259" key="3">
    <source>
        <dbReference type="Pfam" id="PF18962"/>
    </source>
</evidence>
<dbReference type="RefSeq" id="WP_081199316.1">
    <property type="nucleotide sequence ID" value="NZ_FOCZ01000001.1"/>
</dbReference>
<feature type="domain" description="IPT/TIG" evidence="2">
    <location>
        <begin position="131"/>
        <end position="198"/>
    </location>
</feature>
<keyword evidence="5" id="KW-1185">Reference proteome</keyword>
<dbReference type="EMBL" id="LVXG01000012">
    <property type="protein sequence ID" value="OQP50856.1"/>
    <property type="molecule type" value="Genomic_DNA"/>
</dbReference>
<dbReference type="Proteomes" id="UP000192610">
    <property type="component" value="Unassembled WGS sequence"/>
</dbReference>
<reference evidence="5" key="1">
    <citation type="submission" date="2016-04" db="EMBL/GenBank/DDBJ databases">
        <authorList>
            <person name="Chen L."/>
            <person name="Zhuang W."/>
            <person name="Wang G."/>
        </authorList>
    </citation>
    <scope>NUCLEOTIDE SEQUENCE [LARGE SCALE GENOMIC DNA]</scope>
    <source>
        <strain evidence="5">17621</strain>
    </source>
</reference>
<evidence type="ECO:0000313" key="4">
    <source>
        <dbReference type="EMBL" id="OQP50856.1"/>
    </source>
</evidence>
<feature type="chain" id="PRO_5010724343" description="Secretion system C-terminal sorting domain-containing protein" evidence="1">
    <location>
        <begin position="26"/>
        <end position="404"/>
    </location>
</feature>
<dbReference type="AlphaFoldDB" id="A0A1V9EXL1"/>
<dbReference type="CDD" id="cd00102">
    <property type="entry name" value="IPT"/>
    <property type="match status" value="1"/>
</dbReference>
<name>A0A1V9EXL1_9BACT</name>
<dbReference type="NCBIfam" id="TIGR04183">
    <property type="entry name" value="Por_Secre_tail"/>
    <property type="match status" value="1"/>
</dbReference>
<feature type="signal peptide" evidence="1">
    <location>
        <begin position="1"/>
        <end position="25"/>
    </location>
</feature>
<accession>A0A1V9EXL1</accession>
<dbReference type="Pfam" id="PF01833">
    <property type="entry name" value="TIG"/>
    <property type="match status" value="3"/>
</dbReference>
<evidence type="ECO:0000256" key="1">
    <source>
        <dbReference type="SAM" id="SignalP"/>
    </source>
</evidence>
<sequence length="404" mass="42140">MRNVYLILKRSVVAVLLLICQMAMAHPIDRGFSPVAADTLLPDSPRVISFSPTSGKKGTAITIFGANFTGTTVVRFGGVRASSIIIFSDTVIKAIVDTGGTGAVSVTTPGGTALKPGFTFIRDTIPVCDTPRIVLFTPTIGMKGSKVMIFGSHLTGATAVRFGGILADSITLSSDTLIIAIVDGGASGAVSVTTPCGTASKPGFTFIPDSTSVPDTTVHDSIPPHIFTFFPTSAKRGDSVFIHGHYFLYATAVKFGGVSASQFKVLSDTLIRAVVGSGASGAVSVISSVGLSAKNGFTFIQDTTGTPDSLARKVAANTATTINSKSFALYPNPASGYVIWQQPATDHITRLQFFDLSGRIVKTMSIGKSAVQTTIPVSGLPTGMYKVVWSDGKNKLTKSLLIKE</sequence>